<dbReference type="AlphaFoldDB" id="A0A923KK25"/>
<dbReference type="Proteomes" id="UP000634011">
    <property type="component" value="Unassembled WGS sequence"/>
</dbReference>
<evidence type="ECO:0000313" key="3">
    <source>
        <dbReference type="Proteomes" id="UP000634011"/>
    </source>
</evidence>
<protein>
    <submittedName>
        <fullName evidence="2">Uncharacterized protein</fullName>
    </submittedName>
</protein>
<organism evidence="2 3">
    <name type="scientific">Undibacterium jejuense</name>
    <dbReference type="NCBI Taxonomy" id="1344949"/>
    <lineage>
        <taxon>Bacteria</taxon>
        <taxon>Pseudomonadati</taxon>
        <taxon>Pseudomonadota</taxon>
        <taxon>Betaproteobacteria</taxon>
        <taxon>Burkholderiales</taxon>
        <taxon>Oxalobacteraceae</taxon>
        <taxon>Undibacterium</taxon>
    </lineage>
</organism>
<dbReference type="InterPro" id="IPR036388">
    <property type="entry name" value="WH-like_DNA-bd_sf"/>
</dbReference>
<feature type="region of interest" description="Disordered" evidence="1">
    <location>
        <begin position="110"/>
        <end position="140"/>
    </location>
</feature>
<keyword evidence="3" id="KW-1185">Reference proteome</keyword>
<comment type="caution">
    <text evidence="2">The sequence shown here is derived from an EMBL/GenBank/DDBJ whole genome shotgun (WGS) entry which is preliminary data.</text>
</comment>
<accession>A0A923KK25</accession>
<evidence type="ECO:0000313" key="2">
    <source>
        <dbReference type="EMBL" id="MBC3861375.1"/>
    </source>
</evidence>
<dbReference type="Gene3D" id="1.10.10.10">
    <property type="entry name" value="Winged helix-like DNA-binding domain superfamily/Winged helix DNA-binding domain"/>
    <property type="match status" value="1"/>
</dbReference>
<proteinExistence type="predicted"/>
<gene>
    <name evidence="2" type="ORF">H8K32_04625</name>
</gene>
<sequence length="195" mass="21460">MTQFEQLLSSTQVFADASLNARFYTAIELLAQTMMVMPRATTVDSLASATGKTPRVIRSILSTLSKDGLVGRDAKDKDAWHCRDCNGIITLADVYRCFADAEERAQAKAAKKNAESANDAAKPGDADDVETESSSLRSSSQHSVDLLMMQVKMTVNRAVVQQLEQFDLSRLRGLATTAAFRTQYARPRGYIPEPY</sequence>
<reference evidence="2" key="1">
    <citation type="submission" date="2020-08" db="EMBL/GenBank/DDBJ databases">
        <title>Novel species isolated from subtropical streams in China.</title>
        <authorList>
            <person name="Lu H."/>
        </authorList>
    </citation>
    <scope>NUCLEOTIDE SEQUENCE</scope>
    <source>
        <strain evidence="2">KACC 12607</strain>
    </source>
</reference>
<name>A0A923KK25_9BURK</name>
<dbReference type="EMBL" id="JACOFV010000003">
    <property type="protein sequence ID" value="MBC3861375.1"/>
    <property type="molecule type" value="Genomic_DNA"/>
</dbReference>
<dbReference type="RefSeq" id="WP_186911310.1">
    <property type="nucleotide sequence ID" value="NZ_JACOFV010000003.1"/>
</dbReference>
<evidence type="ECO:0000256" key="1">
    <source>
        <dbReference type="SAM" id="MobiDB-lite"/>
    </source>
</evidence>